<evidence type="ECO:0000313" key="9">
    <source>
        <dbReference type="Proteomes" id="UP000019384"/>
    </source>
</evidence>
<evidence type="ECO:0000256" key="3">
    <source>
        <dbReference type="ARBA" id="ARBA00023136"/>
    </source>
</evidence>
<keyword evidence="5 6" id="KW-0968">Cytoplasmic vesicle</keyword>
<dbReference type="EMBL" id="HG793125">
    <property type="protein sequence ID" value="CDK24219.1"/>
    <property type="molecule type" value="Genomic_DNA"/>
</dbReference>
<keyword evidence="4 6" id="KW-0168">Coated pit</keyword>
<dbReference type="GO" id="GO:0030132">
    <property type="term" value="C:clathrin coat of coated pit"/>
    <property type="evidence" value="ECO:0007669"/>
    <property type="project" value="InterPro"/>
</dbReference>
<dbReference type="GO" id="GO:0005198">
    <property type="term" value="F:structural molecule activity"/>
    <property type="evidence" value="ECO:0007669"/>
    <property type="project" value="InterPro"/>
</dbReference>
<evidence type="ECO:0000256" key="5">
    <source>
        <dbReference type="ARBA" id="ARBA00023329"/>
    </source>
</evidence>
<dbReference type="Pfam" id="PF01086">
    <property type="entry name" value="Clathrin_lg_ch"/>
    <property type="match status" value="1"/>
</dbReference>
<gene>
    <name evidence="8" type="ORF">KUCA_T00000179001</name>
</gene>
<comment type="function">
    <text evidence="6">Clathrin is the major protein of the polyhedral coat of coated pits and vesicles.</text>
</comment>
<protein>
    <recommendedName>
        <fullName evidence="6">Clathrin light chain</fullName>
    </recommendedName>
</protein>
<keyword evidence="3 6" id="KW-0472">Membrane</keyword>
<dbReference type="GeneID" id="34517624"/>
<dbReference type="Proteomes" id="UP000019384">
    <property type="component" value="Unassembled WGS sequence"/>
</dbReference>
<feature type="compositionally biased region" description="Acidic residues" evidence="7">
    <location>
        <begin position="71"/>
        <end position="81"/>
    </location>
</feature>
<reference evidence="8" key="1">
    <citation type="submission" date="2013-12" db="EMBL/GenBank/DDBJ databases">
        <authorList>
            <person name="Genoscope - CEA"/>
        </authorList>
    </citation>
    <scope>NUCLEOTIDE SEQUENCE</scope>
    <source>
        <strain evidence="8">CBS 1993</strain>
    </source>
</reference>
<dbReference type="RefSeq" id="XP_022456236.1">
    <property type="nucleotide sequence ID" value="XM_022604693.1"/>
</dbReference>
<dbReference type="GO" id="GO:0032050">
    <property type="term" value="F:clathrin heavy chain binding"/>
    <property type="evidence" value="ECO:0007669"/>
    <property type="project" value="TreeGrafter"/>
</dbReference>
<dbReference type="PANTHER" id="PTHR10639">
    <property type="entry name" value="CLATHRIN LIGHT CHAIN"/>
    <property type="match status" value="1"/>
</dbReference>
<evidence type="ECO:0000256" key="4">
    <source>
        <dbReference type="ARBA" id="ARBA00023176"/>
    </source>
</evidence>
<evidence type="ECO:0000313" key="8">
    <source>
        <dbReference type="EMBL" id="CDK24219.1"/>
    </source>
</evidence>
<dbReference type="PANTHER" id="PTHR10639:SF7">
    <property type="entry name" value="CLATHRIN LIGHT CHAIN"/>
    <property type="match status" value="1"/>
</dbReference>
<evidence type="ECO:0000256" key="6">
    <source>
        <dbReference type="RuleBase" id="RU363137"/>
    </source>
</evidence>
<evidence type="ECO:0000256" key="2">
    <source>
        <dbReference type="ARBA" id="ARBA00005263"/>
    </source>
</evidence>
<dbReference type="InterPro" id="IPR000996">
    <property type="entry name" value="Clathrin_L-chain"/>
</dbReference>
<comment type="subcellular location">
    <subcellularLocation>
        <location evidence="1 6">Cytoplasmic vesicle membrane</location>
        <topology evidence="1 6">Peripheral membrane protein</topology>
        <orientation evidence="1 6">Cytoplasmic side</orientation>
    </subcellularLocation>
    <subcellularLocation>
        <location evidence="6">Membrane</location>
        <location evidence="6">Coated pit</location>
        <topology evidence="6">Peripheral membrane protein</topology>
        <orientation evidence="6">Cytoplasmic side</orientation>
    </subcellularLocation>
    <text evidence="6">Cytoplasmic face of coated pits and vesicles.</text>
</comment>
<dbReference type="AlphaFoldDB" id="W6MF39"/>
<dbReference type="GO" id="GO:0030130">
    <property type="term" value="C:clathrin coat of trans-Golgi network vesicle"/>
    <property type="evidence" value="ECO:0007669"/>
    <property type="project" value="InterPro"/>
</dbReference>
<evidence type="ECO:0000256" key="7">
    <source>
        <dbReference type="SAM" id="MobiDB-lite"/>
    </source>
</evidence>
<dbReference type="GO" id="GO:0072583">
    <property type="term" value="P:clathrin-dependent endocytosis"/>
    <property type="evidence" value="ECO:0007669"/>
    <property type="project" value="TreeGrafter"/>
</dbReference>
<feature type="region of interest" description="Disordered" evidence="7">
    <location>
        <begin position="60"/>
        <end position="92"/>
    </location>
</feature>
<dbReference type="OrthoDB" id="5512at2759"/>
<dbReference type="STRING" id="1382522.W6MF39"/>
<dbReference type="GO" id="GO:0006886">
    <property type="term" value="P:intracellular protein transport"/>
    <property type="evidence" value="ECO:0007669"/>
    <property type="project" value="InterPro"/>
</dbReference>
<organism evidence="8 9">
    <name type="scientific">Kuraishia capsulata CBS 1993</name>
    <dbReference type="NCBI Taxonomy" id="1382522"/>
    <lineage>
        <taxon>Eukaryota</taxon>
        <taxon>Fungi</taxon>
        <taxon>Dikarya</taxon>
        <taxon>Ascomycota</taxon>
        <taxon>Saccharomycotina</taxon>
        <taxon>Pichiomycetes</taxon>
        <taxon>Pichiales</taxon>
        <taxon>Pichiaceae</taxon>
        <taxon>Kuraishia</taxon>
    </lineage>
</organism>
<reference evidence="8" key="2">
    <citation type="submission" date="2014-02" db="EMBL/GenBank/DDBJ databases">
        <title>Complete DNA sequence of /Kuraishia capsulata/ illustrates novel genomic features among budding yeasts (/Saccharomycotina/).</title>
        <authorList>
            <person name="Morales L."/>
            <person name="Noel B."/>
            <person name="Porcel B."/>
            <person name="Marcet-Houben M."/>
            <person name="Hullo M-F."/>
            <person name="Sacerdot C."/>
            <person name="Tekaia F."/>
            <person name="Leh-Louis V."/>
            <person name="Despons L."/>
            <person name="Khanna V."/>
            <person name="Aury J-M."/>
            <person name="Barbe V."/>
            <person name="Couloux A."/>
            <person name="Labadie K."/>
            <person name="Pelletier E."/>
            <person name="Souciet J-L."/>
            <person name="Boekhout T."/>
            <person name="Gabaldon T."/>
            <person name="Wincker P."/>
            <person name="Dujon B."/>
        </authorList>
    </citation>
    <scope>NUCLEOTIDE SEQUENCE</scope>
    <source>
        <strain evidence="8">CBS 1993</strain>
    </source>
</reference>
<comment type="similarity">
    <text evidence="2 6">Belongs to the clathrin light chain family.</text>
</comment>
<accession>W6MF39</accession>
<keyword evidence="9" id="KW-1185">Reference proteome</keyword>
<dbReference type="HOGENOM" id="CLU_069856_0_1_1"/>
<name>W6MF39_9ASCO</name>
<proteinExistence type="inferred from homology"/>
<evidence type="ECO:0000256" key="1">
    <source>
        <dbReference type="ARBA" id="ARBA00004180"/>
    </source>
</evidence>
<sequence>MADEFPEIQDVADVADVEVEGSTPTDFLSREKELLGDEFATEQDGNIAHEDAEFEEFESSFPAVSSAPQYEQEEEVEEEKAEEIPVSSFGSLNLDESEPIKAWKERRTLEISKRDEVAKARAEELKDEAKKAIDDFYDNYSSKKDISIEETRKQEDAFLAKRDTFLERGTVWDRVVELLELTKNTNSVDTANHRDKTRFKELLLALKGKENVPGAAGY</sequence>